<reference evidence="2 3" key="1">
    <citation type="submission" date="2018-06" db="EMBL/GenBank/DDBJ databases">
        <title>Comparative genomics reveals the genomic features of Rhizophagus irregularis, R. cerebriforme, R. diaphanum and Gigaspora rosea, and their symbiotic lifestyle signature.</title>
        <authorList>
            <person name="Morin E."/>
            <person name="San Clemente H."/>
            <person name="Chen E.C.H."/>
            <person name="De La Providencia I."/>
            <person name="Hainaut M."/>
            <person name="Kuo A."/>
            <person name="Kohler A."/>
            <person name="Murat C."/>
            <person name="Tang N."/>
            <person name="Roy S."/>
            <person name="Loubradou J."/>
            <person name="Henrissat B."/>
            <person name="Grigoriev I.V."/>
            <person name="Corradi N."/>
            <person name="Roux C."/>
            <person name="Martin F.M."/>
        </authorList>
    </citation>
    <scope>NUCLEOTIDE SEQUENCE [LARGE SCALE GENOMIC DNA]</scope>
    <source>
        <strain evidence="2 3">DAOM 194757</strain>
    </source>
</reference>
<dbReference type="PANTHER" id="PTHR23257:SF963">
    <property type="entry name" value="AT08303P"/>
    <property type="match status" value="1"/>
</dbReference>
<dbReference type="GO" id="GO:0007165">
    <property type="term" value="P:signal transduction"/>
    <property type="evidence" value="ECO:0007669"/>
    <property type="project" value="TreeGrafter"/>
</dbReference>
<dbReference type="AlphaFoldDB" id="A0A397UNJ7"/>
<organism evidence="2 3">
    <name type="scientific">Gigaspora rosea</name>
    <dbReference type="NCBI Taxonomy" id="44941"/>
    <lineage>
        <taxon>Eukaryota</taxon>
        <taxon>Fungi</taxon>
        <taxon>Fungi incertae sedis</taxon>
        <taxon>Mucoromycota</taxon>
        <taxon>Glomeromycotina</taxon>
        <taxon>Glomeromycetes</taxon>
        <taxon>Diversisporales</taxon>
        <taxon>Gigasporaceae</taxon>
        <taxon>Gigaspora</taxon>
    </lineage>
</organism>
<dbReference type="OrthoDB" id="5979581at2759"/>
<evidence type="ECO:0000313" key="3">
    <source>
        <dbReference type="Proteomes" id="UP000266673"/>
    </source>
</evidence>
<evidence type="ECO:0000313" key="2">
    <source>
        <dbReference type="EMBL" id="RIB11812.1"/>
    </source>
</evidence>
<dbReference type="PROSITE" id="PS50011">
    <property type="entry name" value="PROTEIN_KINASE_DOM"/>
    <property type="match status" value="1"/>
</dbReference>
<proteinExistence type="predicted"/>
<feature type="domain" description="Protein kinase" evidence="1">
    <location>
        <begin position="1"/>
        <end position="182"/>
    </location>
</feature>
<dbReference type="InterPro" id="IPR050167">
    <property type="entry name" value="Ser_Thr_protein_kinase"/>
</dbReference>
<dbReference type="Gene3D" id="1.10.510.10">
    <property type="entry name" value="Transferase(Phosphotransferase) domain 1"/>
    <property type="match status" value="1"/>
</dbReference>
<gene>
    <name evidence="2" type="ORF">C2G38_1977708</name>
</gene>
<dbReference type="GO" id="GO:0005524">
    <property type="term" value="F:ATP binding"/>
    <property type="evidence" value="ECO:0007669"/>
    <property type="project" value="InterPro"/>
</dbReference>
<dbReference type="Pfam" id="PF07714">
    <property type="entry name" value="PK_Tyr_Ser-Thr"/>
    <property type="match status" value="1"/>
</dbReference>
<dbReference type="Proteomes" id="UP000266673">
    <property type="component" value="Unassembled WGS sequence"/>
</dbReference>
<accession>A0A397UNJ7</accession>
<dbReference type="InterPro" id="IPR001245">
    <property type="entry name" value="Ser-Thr/Tyr_kinase_cat_dom"/>
</dbReference>
<name>A0A397UNJ7_9GLOM</name>
<dbReference type="InterPro" id="IPR011009">
    <property type="entry name" value="Kinase-like_dom_sf"/>
</dbReference>
<keyword evidence="2" id="KW-0808">Transferase</keyword>
<keyword evidence="3" id="KW-1185">Reference proteome</keyword>
<dbReference type="PANTHER" id="PTHR23257">
    <property type="entry name" value="SERINE-THREONINE PROTEIN KINASE"/>
    <property type="match status" value="1"/>
</dbReference>
<comment type="caution">
    <text evidence="2">The sequence shown here is derived from an EMBL/GenBank/DDBJ whole genome shotgun (WGS) entry which is preliminary data.</text>
</comment>
<dbReference type="InterPro" id="IPR000719">
    <property type="entry name" value="Prot_kinase_dom"/>
</dbReference>
<keyword evidence="2" id="KW-0418">Kinase</keyword>
<dbReference type="GO" id="GO:0005737">
    <property type="term" value="C:cytoplasm"/>
    <property type="evidence" value="ECO:0007669"/>
    <property type="project" value="TreeGrafter"/>
</dbReference>
<dbReference type="SUPFAM" id="SSF56112">
    <property type="entry name" value="Protein kinase-like (PK-like)"/>
    <property type="match status" value="1"/>
</dbReference>
<evidence type="ECO:0000259" key="1">
    <source>
        <dbReference type="PROSITE" id="PS50011"/>
    </source>
</evidence>
<sequence length="226" mass="25764">MGSLRNNLRVISQMDWKKKLNLLSCIASDLDAIHSQGLIHRDLHSGNILQDTLHSAYVADLGLLVSNIEQKKVGVFGILPYIAPEILNGNSYNTTSDIYSFGIIMWEILYGTTVTYYSDNKLSMMDLQLQICYNDLRPPIHKEAPQCYTNLMKECWDKNSEKRPSAGKLYKIFVEWQNNEIILDLNESKTLSENIENSYASIFIRSNFNPYSNTLGLDSNIINLSI</sequence>
<protein>
    <submittedName>
        <fullName evidence="2">Kinase-like domain-containing protein</fullName>
    </submittedName>
</protein>
<dbReference type="GO" id="GO:0004672">
    <property type="term" value="F:protein kinase activity"/>
    <property type="evidence" value="ECO:0007669"/>
    <property type="project" value="InterPro"/>
</dbReference>
<dbReference type="STRING" id="44941.A0A397UNJ7"/>
<dbReference type="EMBL" id="QKWP01001093">
    <property type="protein sequence ID" value="RIB11812.1"/>
    <property type="molecule type" value="Genomic_DNA"/>
</dbReference>